<organism evidence="2 3">
    <name type="scientific">Allacma fusca</name>
    <dbReference type="NCBI Taxonomy" id="39272"/>
    <lineage>
        <taxon>Eukaryota</taxon>
        <taxon>Metazoa</taxon>
        <taxon>Ecdysozoa</taxon>
        <taxon>Arthropoda</taxon>
        <taxon>Hexapoda</taxon>
        <taxon>Collembola</taxon>
        <taxon>Symphypleona</taxon>
        <taxon>Sminthuridae</taxon>
        <taxon>Allacma</taxon>
    </lineage>
</organism>
<dbReference type="EMBL" id="CAJVCH010037336">
    <property type="protein sequence ID" value="CAG7716283.1"/>
    <property type="molecule type" value="Genomic_DNA"/>
</dbReference>
<feature type="non-terminal residue" evidence="2">
    <location>
        <position position="1"/>
    </location>
</feature>
<proteinExistence type="predicted"/>
<reference evidence="2" key="1">
    <citation type="submission" date="2021-06" db="EMBL/GenBank/DDBJ databases">
        <authorList>
            <person name="Hodson N. C."/>
            <person name="Mongue J. A."/>
            <person name="Jaron S. K."/>
        </authorList>
    </citation>
    <scope>NUCLEOTIDE SEQUENCE</scope>
</reference>
<evidence type="ECO:0000313" key="3">
    <source>
        <dbReference type="Proteomes" id="UP000708208"/>
    </source>
</evidence>
<comment type="caution">
    <text evidence="2">The sequence shown here is derived from an EMBL/GenBank/DDBJ whole genome shotgun (WGS) entry which is preliminary data.</text>
</comment>
<feature type="region of interest" description="Disordered" evidence="1">
    <location>
        <begin position="1"/>
        <end position="21"/>
    </location>
</feature>
<name>A0A8J2NNM5_9HEXA</name>
<feature type="compositionally biased region" description="Polar residues" evidence="1">
    <location>
        <begin position="7"/>
        <end position="19"/>
    </location>
</feature>
<accession>A0A8J2NNM5</accession>
<keyword evidence="3" id="KW-1185">Reference proteome</keyword>
<evidence type="ECO:0000313" key="2">
    <source>
        <dbReference type="EMBL" id="CAG7716283.1"/>
    </source>
</evidence>
<protein>
    <submittedName>
        <fullName evidence="2">Uncharacterized protein</fullName>
    </submittedName>
</protein>
<dbReference type="AlphaFoldDB" id="A0A8J2NNM5"/>
<sequence>MKHDQMESASILGSQSGLQTPMDDEYDPTIIRWPCCDFCRNNAVGQLAGNGTQCTQSGDRCSPKQVKDFVSSVTEKCSTLKEIEITNVVIFLSKLDRIFYKKLSFLTNYVNPVTLPNLEALKLSISTPKNKRYKKIFKLLLFFIQGKSRLNRLWEVSTRLQTVDLKCGNETIIKFDKTTKELVVGGICKFLHEFEKLQTLIFDSANCDFTLDIESLLKATQLKVLVIGHCKVIFTQGYNAMKNQLNGKHVTFFNCSIEDKDLQILQNGDEEISIDETGNVSKPVKTQWSLKEILQNSTKYSTLKNDQHYFELFRMDNFSTYEYRYFRITSSEEPPRSSSLNPTFSADTVSQANTPSTITNANTVRQEIPLQMIANENDLVLQQHTSTLSTVQEILQLNPAISPTLTYTVSQTENFSIRQHPAKPTTSLILETPLSPSTSQYTPSTELGKLLATKLKNVVNDLDRR</sequence>
<evidence type="ECO:0000256" key="1">
    <source>
        <dbReference type="SAM" id="MobiDB-lite"/>
    </source>
</evidence>
<dbReference type="Proteomes" id="UP000708208">
    <property type="component" value="Unassembled WGS sequence"/>
</dbReference>
<gene>
    <name evidence="2" type="ORF">AFUS01_LOCUS5802</name>
</gene>